<sequence length="175" mass="18818">MLGRGDPDRSVPATAPRSPWYVAADARRKHADSVDGRKTQVTEASLPEDLRYTREHEWVLKSGDSTVRIGITDYAQRQLNDVVFVQLPDVGKKVTAGEPFGEVESTKSVSDIFAPVNGTISALNEALSDSPELVNTDPYSGGWLVEIAVADAGSLDEALGGMLGAAEYREIIGDE</sequence>
<protein>
    <recommendedName>
        <fullName evidence="3">Glycine cleavage system H protein</fullName>
    </recommendedName>
</protein>
<dbReference type="InterPro" id="IPR003016">
    <property type="entry name" value="2-oxoA_DH_lipoyl-BS"/>
</dbReference>
<keyword evidence="2 3" id="KW-0450">Lipoyl</keyword>
<dbReference type="InterPro" id="IPR017453">
    <property type="entry name" value="GCV_H_sub"/>
</dbReference>
<comment type="function">
    <text evidence="3">The glycine cleavage system catalyzes the degradation of glycine. The H protein shuttles the methylamine group of glycine from the P protein to the T protein.</text>
</comment>
<dbReference type="HAMAP" id="MF_00272">
    <property type="entry name" value="GcvH"/>
    <property type="match status" value="1"/>
</dbReference>
<dbReference type="InterPro" id="IPR033753">
    <property type="entry name" value="GCV_H/Fam206"/>
</dbReference>
<feature type="modified residue" description="N6-lipoyllysine" evidence="3 4">
    <location>
        <position position="107"/>
    </location>
</feature>
<evidence type="ECO:0000256" key="5">
    <source>
        <dbReference type="SAM" id="MobiDB-lite"/>
    </source>
</evidence>
<evidence type="ECO:0000313" key="8">
    <source>
        <dbReference type="Proteomes" id="UP000642993"/>
    </source>
</evidence>
<proteinExistence type="inferred from homology"/>
<keyword evidence="8" id="KW-1185">Reference proteome</keyword>
<dbReference type="PROSITE" id="PS00189">
    <property type="entry name" value="LIPOYL"/>
    <property type="match status" value="1"/>
</dbReference>
<evidence type="ECO:0000313" key="7">
    <source>
        <dbReference type="EMBL" id="MBD8507611.1"/>
    </source>
</evidence>
<feature type="compositionally biased region" description="Basic and acidic residues" evidence="5">
    <location>
        <begin position="31"/>
        <end position="40"/>
    </location>
</feature>
<dbReference type="NCBIfam" id="NF002270">
    <property type="entry name" value="PRK01202.1"/>
    <property type="match status" value="1"/>
</dbReference>
<dbReference type="CDD" id="cd06848">
    <property type="entry name" value="GCS_H"/>
    <property type="match status" value="1"/>
</dbReference>
<evidence type="ECO:0000256" key="3">
    <source>
        <dbReference type="HAMAP-Rule" id="MF_00272"/>
    </source>
</evidence>
<dbReference type="Gene3D" id="2.40.50.100">
    <property type="match status" value="1"/>
</dbReference>
<dbReference type="Proteomes" id="UP000642993">
    <property type="component" value="Unassembled WGS sequence"/>
</dbReference>
<feature type="domain" description="Lipoyl-binding" evidence="6">
    <location>
        <begin position="66"/>
        <end position="148"/>
    </location>
</feature>
<evidence type="ECO:0000256" key="1">
    <source>
        <dbReference type="ARBA" id="ARBA00009249"/>
    </source>
</evidence>
<accession>A0A927JE46</accession>
<dbReference type="PANTHER" id="PTHR11715">
    <property type="entry name" value="GLYCINE CLEAVAGE SYSTEM H PROTEIN"/>
    <property type="match status" value="1"/>
</dbReference>
<evidence type="ECO:0000259" key="6">
    <source>
        <dbReference type="PROSITE" id="PS50968"/>
    </source>
</evidence>
<dbReference type="GO" id="GO:0019464">
    <property type="term" value="P:glycine decarboxylation via glycine cleavage system"/>
    <property type="evidence" value="ECO:0007669"/>
    <property type="project" value="UniProtKB-UniRule"/>
</dbReference>
<gene>
    <name evidence="3 7" type="primary">gcvH</name>
    <name evidence="7" type="ORF">HT102_14080</name>
</gene>
<dbReference type="PANTHER" id="PTHR11715:SF3">
    <property type="entry name" value="GLYCINE CLEAVAGE SYSTEM H PROTEIN-RELATED"/>
    <property type="match status" value="1"/>
</dbReference>
<organism evidence="7 8">
    <name type="scientific">Lolliginicoccus lacisalsi</name>
    <dbReference type="NCBI Taxonomy" id="2742202"/>
    <lineage>
        <taxon>Bacteria</taxon>
        <taxon>Bacillati</taxon>
        <taxon>Actinomycetota</taxon>
        <taxon>Actinomycetes</taxon>
        <taxon>Mycobacteriales</taxon>
        <taxon>Hoyosellaceae</taxon>
        <taxon>Lolliginicoccus</taxon>
    </lineage>
</organism>
<dbReference type="InterPro" id="IPR011053">
    <property type="entry name" value="Single_hybrid_motif"/>
</dbReference>
<dbReference type="GO" id="GO:0005829">
    <property type="term" value="C:cytosol"/>
    <property type="evidence" value="ECO:0007669"/>
    <property type="project" value="TreeGrafter"/>
</dbReference>
<feature type="region of interest" description="Disordered" evidence="5">
    <location>
        <begin position="1"/>
        <end position="40"/>
    </location>
</feature>
<evidence type="ECO:0000256" key="4">
    <source>
        <dbReference type="PIRSR" id="PIRSR617453-50"/>
    </source>
</evidence>
<dbReference type="PROSITE" id="PS50968">
    <property type="entry name" value="BIOTINYL_LIPOYL"/>
    <property type="match status" value="1"/>
</dbReference>
<dbReference type="NCBIfam" id="TIGR00527">
    <property type="entry name" value="gcvH"/>
    <property type="match status" value="1"/>
</dbReference>
<dbReference type="AlphaFoldDB" id="A0A927JE46"/>
<comment type="cofactor">
    <cofactor evidence="3">
        <name>(R)-lipoate</name>
        <dbReference type="ChEBI" id="CHEBI:83088"/>
    </cofactor>
    <text evidence="3">Binds 1 lipoyl cofactor covalently.</text>
</comment>
<comment type="caution">
    <text evidence="7">The sequence shown here is derived from an EMBL/GenBank/DDBJ whole genome shotgun (WGS) entry which is preliminary data.</text>
</comment>
<dbReference type="Pfam" id="PF01597">
    <property type="entry name" value="GCV_H"/>
    <property type="match status" value="1"/>
</dbReference>
<dbReference type="EMBL" id="JACYWE010000009">
    <property type="protein sequence ID" value="MBD8507611.1"/>
    <property type="molecule type" value="Genomic_DNA"/>
</dbReference>
<dbReference type="InterPro" id="IPR000089">
    <property type="entry name" value="Biotin_lipoyl"/>
</dbReference>
<dbReference type="SUPFAM" id="SSF51230">
    <property type="entry name" value="Single hybrid motif"/>
    <property type="match status" value="1"/>
</dbReference>
<reference evidence="7" key="1">
    <citation type="submission" date="2020-09" db="EMBL/GenBank/DDBJ databases">
        <title>Hoyosella lacisalsi sp. nov., a halotolerant actinobacterium isolated from soil of Lake Gudzhirganskoe.</title>
        <authorList>
            <person name="Yang Q."/>
            <person name="Guo P.Y."/>
            <person name="Liu S.W."/>
            <person name="Li F.N."/>
            <person name="Sun C.H."/>
        </authorList>
    </citation>
    <scope>NUCLEOTIDE SEQUENCE</scope>
    <source>
        <strain evidence="7">G463</strain>
    </source>
</reference>
<evidence type="ECO:0000256" key="2">
    <source>
        <dbReference type="ARBA" id="ARBA00022823"/>
    </source>
</evidence>
<comment type="subunit">
    <text evidence="3">The glycine cleavage system is composed of four proteins: P, T, L and H.</text>
</comment>
<dbReference type="InterPro" id="IPR002930">
    <property type="entry name" value="GCV_H"/>
</dbReference>
<dbReference type="GO" id="GO:0009249">
    <property type="term" value="P:protein lipoylation"/>
    <property type="evidence" value="ECO:0007669"/>
    <property type="project" value="TreeGrafter"/>
</dbReference>
<dbReference type="GO" id="GO:0005960">
    <property type="term" value="C:glycine cleavage complex"/>
    <property type="evidence" value="ECO:0007669"/>
    <property type="project" value="InterPro"/>
</dbReference>
<name>A0A927JE46_9ACTN</name>
<comment type="similarity">
    <text evidence="1 3">Belongs to the GcvH family.</text>
</comment>